<dbReference type="Proteomes" id="UP001378956">
    <property type="component" value="Unassembled WGS sequence"/>
</dbReference>
<sequence>MKTITTMLPVALICVFFSCKKRRDKPEGADLMASRASFARTFYYPGGGNTVSTKYSTTAITAAANILTDGSLSVALKTAYPAGRDNITIVIPAAALKPGYTGLYPVRISSSPAYYVNYQYRRASGSTADFLPGNTVGTIELSYKKETKMLGGTFSHTIVSSWDPDKEDPVQPRNTHINLDGRFFLPLVKQ</sequence>
<gene>
    <name evidence="1" type="ORF">WAE58_20735</name>
</gene>
<dbReference type="RefSeq" id="WP_288882678.1">
    <property type="nucleotide sequence ID" value="NZ_CBFGNQ010000008.1"/>
</dbReference>
<proteinExistence type="predicted"/>
<evidence type="ECO:0000313" key="1">
    <source>
        <dbReference type="EMBL" id="MEJ2904884.1"/>
    </source>
</evidence>
<organism evidence="1 2">
    <name type="scientific">Pedobacter panaciterrae</name>
    <dbReference type="NCBI Taxonomy" id="363849"/>
    <lineage>
        <taxon>Bacteria</taxon>
        <taxon>Pseudomonadati</taxon>
        <taxon>Bacteroidota</taxon>
        <taxon>Sphingobacteriia</taxon>
        <taxon>Sphingobacteriales</taxon>
        <taxon>Sphingobacteriaceae</taxon>
        <taxon>Pedobacter</taxon>
    </lineage>
</organism>
<evidence type="ECO:0008006" key="3">
    <source>
        <dbReference type="Google" id="ProtNLM"/>
    </source>
</evidence>
<dbReference type="PROSITE" id="PS51257">
    <property type="entry name" value="PROKAR_LIPOPROTEIN"/>
    <property type="match status" value="1"/>
</dbReference>
<protein>
    <recommendedName>
        <fullName evidence="3">DUF4843 domain-containing protein</fullName>
    </recommendedName>
</protein>
<reference evidence="1 2" key="1">
    <citation type="submission" date="2024-03" db="EMBL/GenBank/DDBJ databases">
        <title>Sequence of Lycoming College Course Isolates.</title>
        <authorList>
            <person name="Plotts O."/>
            <person name="Newman J."/>
        </authorList>
    </citation>
    <scope>NUCLEOTIDE SEQUENCE [LARGE SCALE GENOMIC DNA]</scope>
    <source>
        <strain evidence="1 2">CJB-3</strain>
    </source>
</reference>
<dbReference type="EMBL" id="JBBEUB010000008">
    <property type="protein sequence ID" value="MEJ2904884.1"/>
    <property type="molecule type" value="Genomic_DNA"/>
</dbReference>
<keyword evidence="2" id="KW-1185">Reference proteome</keyword>
<name>A0ABU8NSG6_9SPHI</name>
<evidence type="ECO:0000313" key="2">
    <source>
        <dbReference type="Proteomes" id="UP001378956"/>
    </source>
</evidence>
<accession>A0ABU8NSG6</accession>
<comment type="caution">
    <text evidence="1">The sequence shown here is derived from an EMBL/GenBank/DDBJ whole genome shotgun (WGS) entry which is preliminary data.</text>
</comment>